<dbReference type="Proteomes" id="UP001223720">
    <property type="component" value="Chromosome"/>
</dbReference>
<dbReference type="GeneID" id="72988415"/>
<evidence type="ECO:0000256" key="1">
    <source>
        <dbReference type="SAM" id="MobiDB-lite"/>
    </source>
</evidence>
<name>A0AAX3WHR5_METEX</name>
<dbReference type="RefSeq" id="WP_003598646.1">
    <property type="nucleotide sequence ID" value="NZ_BJVP01000036.1"/>
</dbReference>
<dbReference type="AlphaFoldDB" id="A0AAX3WHR5"/>
<protein>
    <submittedName>
        <fullName evidence="2">Uncharacterized protein</fullName>
    </submittedName>
</protein>
<evidence type="ECO:0000313" key="3">
    <source>
        <dbReference type="Proteomes" id="UP001223720"/>
    </source>
</evidence>
<dbReference type="EMBL" id="CP073633">
    <property type="protein sequence ID" value="WHQ71055.1"/>
    <property type="molecule type" value="Genomic_DNA"/>
</dbReference>
<reference evidence="2" key="1">
    <citation type="journal article" date="2022" name="Biotechnol. Bioprocess Eng.">
        <title>Pan-genome Analysis Reveals Comparative Genomic Features of Central Metabolic Pathways in Methylorubrum extorquens.</title>
        <authorList>
            <person name="Lee G.M."/>
            <person name="Scott-Nevros Z.K."/>
            <person name="Lee S.-M."/>
            <person name="Kim D."/>
        </authorList>
    </citation>
    <scope>NUCLEOTIDE SEQUENCE</scope>
    <source>
        <strain evidence="2">ATCC 55366</strain>
    </source>
</reference>
<gene>
    <name evidence="2" type="ORF">KEC54_05520</name>
</gene>
<organism evidence="2 3">
    <name type="scientific">Methylorubrum extorquens</name>
    <name type="common">Methylobacterium dichloromethanicum</name>
    <name type="synonym">Methylobacterium extorquens</name>
    <dbReference type="NCBI Taxonomy" id="408"/>
    <lineage>
        <taxon>Bacteria</taxon>
        <taxon>Pseudomonadati</taxon>
        <taxon>Pseudomonadota</taxon>
        <taxon>Alphaproteobacteria</taxon>
        <taxon>Hyphomicrobiales</taxon>
        <taxon>Methylobacteriaceae</taxon>
        <taxon>Methylorubrum</taxon>
    </lineage>
</organism>
<accession>A0AAX3WHR5</accession>
<evidence type="ECO:0000313" key="2">
    <source>
        <dbReference type="EMBL" id="WHQ71055.1"/>
    </source>
</evidence>
<proteinExistence type="predicted"/>
<sequence length="184" mass="21262">MNAPLKSPPKRHFPVLVPAPREMLVADYYGQEVHLDGPAWQRNDFAHPEFRLDWTTLEFTHRGMIEATADFFVDLLSTSASNVANHFNAFRRLKTLRAFRLWSHSVILLNGNDLNQSFFYEARDVAKFSRGELSHLQRWYRFCAKREGLGGQPDQRQHRRCDLGRLGPEGCRGTDPRSPRRPAG</sequence>
<feature type="region of interest" description="Disordered" evidence="1">
    <location>
        <begin position="149"/>
        <end position="184"/>
    </location>
</feature>